<accession>A0A1H7RC04</accession>
<sequence>MKLLLNKTRLGAVVLSLAMLSALPAKAQQNSLEQHLAASMHKQGQIVAQNLAATLSNSINDELQRFSMRYSTVKTQALVALTTTPQSITTKPQSAKKL</sequence>
<reference evidence="3" key="1">
    <citation type="submission" date="2016-10" db="EMBL/GenBank/DDBJ databases">
        <authorList>
            <person name="Varghese N."/>
            <person name="Submissions S."/>
        </authorList>
    </citation>
    <scope>NUCLEOTIDE SEQUENCE [LARGE SCALE GENOMIC DNA]</scope>
    <source>
        <strain evidence="3">CGMCC 1.9127</strain>
    </source>
</reference>
<name>A0A1H7RC04_9GAMM</name>
<evidence type="ECO:0000256" key="1">
    <source>
        <dbReference type="SAM" id="SignalP"/>
    </source>
</evidence>
<dbReference type="OrthoDB" id="6228250at2"/>
<organism evidence="2 3">
    <name type="scientific">Colwellia chukchiensis</name>
    <dbReference type="NCBI Taxonomy" id="641665"/>
    <lineage>
        <taxon>Bacteria</taxon>
        <taxon>Pseudomonadati</taxon>
        <taxon>Pseudomonadota</taxon>
        <taxon>Gammaproteobacteria</taxon>
        <taxon>Alteromonadales</taxon>
        <taxon>Colwelliaceae</taxon>
        <taxon>Colwellia</taxon>
    </lineage>
</organism>
<keyword evidence="3" id="KW-1185">Reference proteome</keyword>
<dbReference type="Proteomes" id="UP000199297">
    <property type="component" value="Unassembled WGS sequence"/>
</dbReference>
<proteinExistence type="predicted"/>
<dbReference type="EMBL" id="FOBI01000014">
    <property type="protein sequence ID" value="SEL57816.1"/>
    <property type="molecule type" value="Genomic_DNA"/>
</dbReference>
<evidence type="ECO:0000313" key="3">
    <source>
        <dbReference type="Proteomes" id="UP000199297"/>
    </source>
</evidence>
<dbReference type="RefSeq" id="WP_085285643.1">
    <property type="nucleotide sequence ID" value="NZ_FOBI01000014.1"/>
</dbReference>
<keyword evidence="1" id="KW-0732">Signal</keyword>
<dbReference type="STRING" id="641665.GCA_002104455_01270"/>
<dbReference type="AlphaFoldDB" id="A0A1H7RC04"/>
<protein>
    <submittedName>
        <fullName evidence="2">Uncharacterized protein</fullName>
    </submittedName>
</protein>
<feature type="signal peptide" evidence="1">
    <location>
        <begin position="1"/>
        <end position="27"/>
    </location>
</feature>
<gene>
    <name evidence="2" type="ORF">SAMN05216262_11446</name>
</gene>
<feature type="chain" id="PRO_5011479993" evidence="1">
    <location>
        <begin position="28"/>
        <end position="98"/>
    </location>
</feature>
<evidence type="ECO:0000313" key="2">
    <source>
        <dbReference type="EMBL" id="SEL57816.1"/>
    </source>
</evidence>